<dbReference type="GeneTree" id="ENSGT00990000203919"/>
<keyword evidence="5 8" id="KW-0472">Membrane</keyword>
<dbReference type="InterPro" id="IPR013783">
    <property type="entry name" value="Ig-like_fold"/>
</dbReference>
<evidence type="ECO:0000259" key="10">
    <source>
        <dbReference type="PROSITE" id="PS50835"/>
    </source>
</evidence>
<dbReference type="Ensembl" id="ENSATET00000028315.3">
    <property type="protein sequence ID" value="ENSATEP00000027877.1"/>
    <property type="gene ID" value="ENSATEG00000033807.1"/>
</dbReference>
<comment type="subcellular location">
    <subcellularLocation>
        <location evidence="1">Cell membrane</location>
    </subcellularLocation>
</comment>
<keyword evidence="12" id="KW-1185">Reference proteome</keyword>
<dbReference type="CDD" id="cd00099">
    <property type="entry name" value="IgV"/>
    <property type="match status" value="1"/>
</dbReference>
<dbReference type="STRING" id="64144.ENSATEP00000027877"/>
<keyword evidence="4" id="KW-0391">Immunity</keyword>
<sequence length="217" mass="24602">MIICTMSNFIFTTVLLLSSLTWISVSVAEFHTVEVQPGQQVSLLCSNYSSSPTMIMWFRVIRRLKPHCVSSIFKPSEPASFCDGFQNGKFETTSNMSTVFLKIKRVDLSDSGLYFCGYYISNYPIIIHATYLDVQEKFDGGVKLLIVLVLTIFLVMVNVGLVVKIQMLQKANAQEQDPPQTELCRMTFHPNTKGNLRRAPERELETHIVYTGTANQR</sequence>
<dbReference type="InterPro" id="IPR013106">
    <property type="entry name" value="Ig_V-set"/>
</dbReference>
<accession>A0A3Q1IZW4</accession>
<evidence type="ECO:0000256" key="7">
    <source>
        <dbReference type="ARBA" id="ARBA00023180"/>
    </source>
</evidence>
<evidence type="ECO:0000256" key="3">
    <source>
        <dbReference type="ARBA" id="ARBA00022729"/>
    </source>
</evidence>
<evidence type="ECO:0000256" key="6">
    <source>
        <dbReference type="ARBA" id="ARBA00023157"/>
    </source>
</evidence>
<keyword evidence="8" id="KW-0812">Transmembrane</keyword>
<dbReference type="InterPro" id="IPR003599">
    <property type="entry name" value="Ig_sub"/>
</dbReference>
<feature type="transmembrane region" description="Helical" evidence="8">
    <location>
        <begin position="144"/>
        <end position="163"/>
    </location>
</feature>
<dbReference type="AlphaFoldDB" id="A0A3Q1IZW4"/>
<dbReference type="PANTHER" id="PTHR19433:SF111">
    <property type="entry name" value="T CELL RECEPTOR ALPHA VARIABLE 4"/>
    <property type="match status" value="1"/>
</dbReference>
<keyword evidence="8" id="KW-1133">Transmembrane helix</keyword>
<protein>
    <recommendedName>
        <fullName evidence="10">Ig-like domain-containing protein</fullName>
    </recommendedName>
</protein>
<feature type="transmembrane region" description="Helical" evidence="8">
    <location>
        <begin position="112"/>
        <end position="132"/>
    </location>
</feature>
<dbReference type="Gene3D" id="2.60.40.10">
    <property type="entry name" value="Immunoglobulins"/>
    <property type="match status" value="1"/>
</dbReference>
<dbReference type="PANTHER" id="PTHR19433">
    <property type="entry name" value="T-CELL RECEPTOR ALPHA CHAIN V REGION-RELATED"/>
    <property type="match status" value="1"/>
</dbReference>
<organism evidence="11 12">
    <name type="scientific">Anabas testudineus</name>
    <name type="common">Climbing perch</name>
    <name type="synonym">Anthias testudineus</name>
    <dbReference type="NCBI Taxonomy" id="64144"/>
    <lineage>
        <taxon>Eukaryota</taxon>
        <taxon>Metazoa</taxon>
        <taxon>Chordata</taxon>
        <taxon>Craniata</taxon>
        <taxon>Vertebrata</taxon>
        <taxon>Euteleostomi</taxon>
        <taxon>Actinopterygii</taxon>
        <taxon>Neopterygii</taxon>
        <taxon>Teleostei</taxon>
        <taxon>Neoteleostei</taxon>
        <taxon>Acanthomorphata</taxon>
        <taxon>Anabantaria</taxon>
        <taxon>Anabantiformes</taxon>
        <taxon>Anabantoidei</taxon>
        <taxon>Anabantidae</taxon>
        <taxon>Anabas</taxon>
    </lineage>
</organism>
<keyword evidence="6" id="KW-1015">Disulfide bond</keyword>
<feature type="signal peptide" evidence="9">
    <location>
        <begin position="1"/>
        <end position="28"/>
    </location>
</feature>
<feature type="chain" id="PRO_5018685171" description="Ig-like domain-containing protein" evidence="9">
    <location>
        <begin position="29"/>
        <end position="217"/>
    </location>
</feature>
<dbReference type="GO" id="GO:0009617">
    <property type="term" value="P:response to bacterium"/>
    <property type="evidence" value="ECO:0007669"/>
    <property type="project" value="TreeGrafter"/>
</dbReference>
<feature type="domain" description="Ig-like" evidence="10">
    <location>
        <begin position="23"/>
        <end position="116"/>
    </location>
</feature>
<dbReference type="GO" id="GO:0005886">
    <property type="term" value="C:plasma membrane"/>
    <property type="evidence" value="ECO:0007669"/>
    <property type="project" value="UniProtKB-SubCell"/>
</dbReference>
<dbReference type="OrthoDB" id="9932608at2759"/>
<dbReference type="Pfam" id="PF07686">
    <property type="entry name" value="V-set"/>
    <property type="match status" value="1"/>
</dbReference>
<dbReference type="PROSITE" id="PS50835">
    <property type="entry name" value="IG_LIKE"/>
    <property type="match status" value="1"/>
</dbReference>
<dbReference type="InterPro" id="IPR036179">
    <property type="entry name" value="Ig-like_dom_sf"/>
</dbReference>
<keyword evidence="7" id="KW-0325">Glycoprotein</keyword>
<evidence type="ECO:0000256" key="8">
    <source>
        <dbReference type="SAM" id="Phobius"/>
    </source>
</evidence>
<dbReference type="RefSeq" id="XP_026208143.1">
    <property type="nucleotide sequence ID" value="XM_026352358.1"/>
</dbReference>
<evidence type="ECO:0000256" key="2">
    <source>
        <dbReference type="ARBA" id="ARBA00022475"/>
    </source>
</evidence>
<evidence type="ECO:0000313" key="12">
    <source>
        <dbReference type="Proteomes" id="UP000265040"/>
    </source>
</evidence>
<name>A0A3Q1IZW4_ANATE</name>
<dbReference type="InterPro" id="IPR007110">
    <property type="entry name" value="Ig-like_dom"/>
</dbReference>
<evidence type="ECO:0000313" key="11">
    <source>
        <dbReference type="Ensembl" id="ENSATEP00000027877.1"/>
    </source>
</evidence>
<dbReference type="InterPro" id="IPR052051">
    <property type="entry name" value="TCR_complex_component"/>
</dbReference>
<reference evidence="11" key="3">
    <citation type="submission" date="2025-09" db="UniProtKB">
        <authorList>
            <consortium name="Ensembl"/>
        </authorList>
    </citation>
    <scope>IDENTIFICATION</scope>
</reference>
<dbReference type="GO" id="GO:0002376">
    <property type="term" value="P:immune system process"/>
    <property type="evidence" value="ECO:0007669"/>
    <property type="project" value="UniProtKB-KW"/>
</dbReference>
<evidence type="ECO:0000256" key="4">
    <source>
        <dbReference type="ARBA" id="ARBA00022859"/>
    </source>
</evidence>
<dbReference type="SUPFAM" id="SSF48726">
    <property type="entry name" value="Immunoglobulin"/>
    <property type="match status" value="1"/>
</dbReference>
<proteinExistence type="predicted"/>
<keyword evidence="3 9" id="KW-0732">Signal</keyword>
<dbReference type="FunCoup" id="A0A3Q1IZW4">
    <property type="interactions" value="33"/>
</dbReference>
<dbReference type="Proteomes" id="UP000265040">
    <property type="component" value="Chromosome 18"/>
</dbReference>
<dbReference type="OMA" id="IIHATYL"/>
<dbReference type="SMART" id="SM00409">
    <property type="entry name" value="IG"/>
    <property type="match status" value="1"/>
</dbReference>
<dbReference type="InParanoid" id="A0A3Q1IZW4"/>
<reference evidence="11" key="2">
    <citation type="submission" date="2025-08" db="UniProtKB">
        <authorList>
            <consortium name="Ensembl"/>
        </authorList>
    </citation>
    <scope>IDENTIFICATION</scope>
</reference>
<evidence type="ECO:0000256" key="9">
    <source>
        <dbReference type="SAM" id="SignalP"/>
    </source>
</evidence>
<dbReference type="GeneID" id="113157094"/>
<evidence type="ECO:0000256" key="5">
    <source>
        <dbReference type="ARBA" id="ARBA00023136"/>
    </source>
</evidence>
<reference evidence="11" key="1">
    <citation type="submission" date="2021-04" db="EMBL/GenBank/DDBJ databases">
        <authorList>
            <consortium name="Wellcome Sanger Institute Data Sharing"/>
        </authorList>
    </citation>
    <scope>NUCLEOTIDE SEQUENCE [LARGE SCALE GENOMIC DNA]</scope>
</reference>
<evidence type="ECO:0000256" key="1">
    <source>
        <dbReference type="ARBA" id="ARBA00004236"/>
    </source>
</evidence>
<keyword evidence="2" id="KW-1003">Cell membrane</keyword>